<dbReference type="GO" id="GO:0006527">
    <property type="term" value="P:L-arginine catabolic process"/>
    <property type="evidence" value="ECO:0007669"/>
    <property type="project" value="InterPro"/>
</dbReference>
<evidence type="ECO:0000313" key="18">
    <source>
        <dbReference type="EMBL" id="NDV62730.1"/>
    </source>
</evidence>
<dbReference type="PROSITE" id="PS00878">
    <property type="entry name" value="ODR_DC_2_1"/>
    <property type="match status" value="1"/>
</dbReference>
<dbReference type="GO" id="GO:0008792">
    <property type="term" value="F:arginine decarboxylase activity"/>
    <property type="evidence" value="ECO:0007669"/>
    <property type="project" value="UniProtKB-UniRule"/>
</dbReference>
<dbReference type="AlphaFoldDB" id="A0A6B2M515"/>
<proteinExistence type="inferred from homology"/>
<dbReference type="InterPro" id="IPR041128">
    <property type="entry name" value="Arg_decarbox_C"/>
</dbReference>
<dbReference type="NCBIfam" id="TIGR01273">
    <property type="entry name" value="speA"/>
    <property type="match status" value="1"/>
</dbReference>
<dbReference type="Gene3D" id="1.10.287.3440">
    <property type="match status" value="1"/>
</dbReference>
<dbReference type="InterPro" id="IPR022653">
    <property type="entry name" value="De-COase2_pyr-phos_BS"/>
</dbReference>
<dbReference type="Pfam" id="PF17810">
    <property type="entry name" value="Arg_decarb_HB"/>
    <property type="match status" value="1"/>
</dbReference>
<feature type="domain" description="Orn/DAP/Arg decarboxylase 2 N-terminal" evidence="15">
    <location>
        <begin position="83"/>
        <end position="350"/>
    </location>
</feature>
<sequence>MSSFQQIHNKWTLKDAEDTYGIDAWGNGYFHIDKNGEVIVTPSGEKGGSKVSMMQIMQDIRERGWSLPVLLRFEGILYSRIKAINESFRKAIKEYKYTGDYRGVYPIKVNQQQQVIEELSTYGKEFHHGLEAGSKPELIAAMAFLNDPEALLICNGYKDEEFIDLGLSARKLGINCIFVIETVQEVQLILKRSEKLGIRPVLGLRMKLSSSGSGHWKESGGDRSVFGLNTYQVMQVVDDLKAENALDCLQLLHFHLGSQLPNIRDIRNAATEACRVYCGLAQEGAPMSMLDLGGGLAVDYDGSHTNSNSSCNYTLDEYARDMVEIIKGVVDEAELKHPRIITESGRATVAYYSVLLFNILEVSKFSVAGDLPEVEENSHELTSNIHYTAKSITAKNLQESFHDAIYYRDEIRTLFRHGQIGIRERATVEEIFWYTMLKIRERMGKLRQPPRDLEDLESALSDIYYGNLSVFQSIPDSWAIDQLFPLMPIHRLNEAPTRNGIIADITCDCDGKIDRFIDKTDVSPTLPLHELKDGEDYILGAFLVGAYQETLGDLHNLFGDTNVVGIRFDEDGELEYFHELEGDTVADVLEYVEYDPKDLVRRFREMAERAVKKQVISGPERKSIMALYQEGLRGYTYHEPENA</sequence>
<evidence type="ECO:0000313" key="19">
    <source>
        <dbReference type="Proteomes" id="UP000478417"/>
    </source>
</evidence>
<evidence type="ECO:0000256" key="4">
    <source>
        <dbReference type="ARBA" id="ARBA00008357"/>
    </source>
</evidence>
<keyword evidence="5 12" id="KW-0479">Metal-binding</keyword>
<comment type="similarity">
    <text evidence="4 12">Belongs to the Orn/Lys/Arg decarboxylase class-II family. SpeA subfamily.</text>
</comment>
<keyword evidence="11 12" id="KW-0456">Lyase</keyword>
<accession>A0A6B2M515</accession>
<evidence type="ECO:0000256" key="2">
    <source>
        <dbReference type="ARBA" id="ARBA00001946"/>
    </source>
</evidence>
<evidence type="ECO:0000256" key="6">
    <source>
        <dbReference type="ARBA" id="ARBA00022793"/>
    </source>
</evidence>
<dbReference type="SUPFAM" id="SSF50621">
    <property type="entry name" value="Alanine racemase C-terminal domain-like"/>
    <property type="match status" value="1"/>
</dbReference>
<comment type="pathway">
    <text evidence="12">Amine and polyamine biosynthesis; agmatine biosynthesis; agmatine from L-arginine: step 1/1.</text>
</comment>
<evidence type="ECO:0000256" key="14">
    <source>
        <dbReference type="PIRSR" id="PIRSR600183-50"/>
    </source>
</evidence>
<evidence type="ECO:0000259" key="15">
    <source>
        <dbReference type="Pfam" id="PF02784"/>
    </source>
</evidence>
<dbReference type="EMBL" id="JAAGNX010000002">
    <property type="protein sequence ID" value="NDV62730.1"/>
    <property type="molecule type" value="Genomic_DNA"/>
</dbReference>
<evidence type="ECO:0000259" key="16">
    <source>
        <dbReference type="Pfam" id="PF17810"/>
    </source>
</evidence>
<comment type="function">
    <text evidence="3 12">Catalyzes the biosynthesis of agmatine from arginine.</text>
</comment>
<feature type="modified residue" description="N6-(pyridoxal phosphate)lysine" evidence="12 13">
    <location>
        <position position="108"/>
    </location>
</feature>
<dbReference type="InterPro" id="IPR000183">
    <property type="entry name" value="Orn/DAP/Arg_de-COase"/>
</dbReference>
<keyword evidence="6 12" id="KW-0210">Decarboxylase</keyword>
<reference evidence="18 19" key="1">
    <citation type="submission" date="2020-02" db="EMBL/GenBank/DDBJ databases">
        <title>Albibacoteraceae fam. nov., the first described family within the subdivision 4 Verrucomicrobia.</title>
        <authorList>
            <person name="Xi F."/>
        </authorList>
    </citation>
    <scope>NUCLEOTIDE SEQUENCE [LARGE SCALE GENOMIC DNA]</scope>
    <source>
        <strain evidence="18 19">CK1056</strain>
    </source>
</reference>
<dbReference type="NCBIfam" id="NF003763">
    <property type="entry name" value="PRK05354.1"/>
    <property type="match status" value="1"/>
</dbReference>
<feature type="domain" description="Arginine decarboxylase C-terminal helical" evidence="17">
    <location>
        <begin position="585"/>
        <end position="638"/>
    </location>
</feature>
<dbReference type="PANTHER" id="PTHR43295:SF9">
    <property type="entry name" value="BIOSYNTHETIC ARGININE DECARBOXYLASE"/>
    <property type="match status" value="1"/>
</dbReference>
<dbReference type="GO" id="GO:0046872">
    <property type="term" value="F:metal ion binding"/>
    <property type="evidence" value="ECO:0007669"/>
    <property type="project" value="UniProtKB-KW"/>
</dbReference>
<dbReference type="Gene3D" id="3.20.20.10">
    <property type="entry name" value="Alanine racemase"/>
    <property type="match status" value="1"/>
</dbReference>
<dbReference type="PRINTS" id="PR01180">
    <property type="entry name" value="ARGDCRBXLASE"/>
</dbReference>
<dbReference type="Proteomes" id="UP000478417">
    <property type="component" value="Unassembled WGS sequence"/>
</dbReference>
<comment type="caution">
    <text evidence="12">Lacks conserved residue(s) required for the propagation of feature annotation.</text>
</comment>
<evidence type="ECO:0000256" key="11">
    <source>
        <dbReference type="ARBA" id="ARBA00023239"/>
    </source>
</evidence>
<keyword evidence="10 12" id="KW-0620">Polyamine biosynthesis</keyword>
<evidence type="ECO:0000256" key="10">
    <source>
        <dbReference type="ARBA" id="ARBA00023115"/>
    </source>
</evidence>
<feature type="active site" description="Proton donor" evidence="14">
    <location>
        <position position="507"/>
    </location>
</feature>
<dbReference type="PIRSF" id="PIRSF001336">
    <property type="entry name" value="Arg_decrbxlase"/>
    <property type="match status" value="1"/>
</dbReference>
<keyword evidence="8 12" id="KW-0663">Pyridoxal phosphate</keyword>
<gene>
    <name evidence="12 18" type="primary">speA</name>
    <name evidence="18" type="ORF">G0Q06_09735</name>
</gene>
<feature type="domain" description="Arginine decarboxylase helical bundle" evidence="16">
    <location>
        <begin position="376"/>
        <end position="457"/>
    </location>
</feature>
<dbReference type="UniPathway" id="UPA00186">
    <property type="reaction ID" value="UER00284"/>
</dbReference>
<evidence type="ECO:0000256" key="1">
    <source>
        <dbReference type="ARBA" id="ARBA00001933"/>
    </source>
</evidence>
<dbReference type="CDD" id="cd06830">
    <property type="entry name" value="PLPDE_III_ADC"/>
    <property type="match status" value="1"/>
</dbReference>
<comment type="cofactor">
    <cofactor evidence="1 12 13">
        <name>pyridoxal 5'-phosphate</name>
        <dbReference type="ChEBI" id="CHEBI:597326"/>
    </cofactor>
</comment>
<dbReference type="Pfam" id="PF17944">
    <property type="entry name" value="Arg_decarbox_C"/>
    <property type="match status" value="1"/>
</dbReference>
<comment type="catalytic activity">
    <reaction evidence="12">
        <text>L-arginine + H(+) = agmatine + CO2</text>
        <dbReference type="Rhea" id="RHEA:17641"/>
        <dbReference type="ChEBI" id="CHEBI:15378"/>
        <dbReference type="ChEBI" id="CHEBI:16526"/>
        <dbReference type="ChEBI" id="CHEBI:32682"/>
        <dbReference type="ChEBI" id="CHEBI:58145"/>
        <dbReference type="EC" id="4.1.1.19"/>
    </reaction>
</comment>
<dbReference type="EC" id="4.1.1.19" evidence="12"/>
<evidence type="ECO:0000256" key="12">
    <source>
        <dbReference type="HAMAP-Rule" id="MF_01417"/>
    </source>
</evidence>
<evidence type="ECO:0000256" key="13">
    <source>
        <dbReference type="PIRSR" id="PIRSR001336-50"/>
    </source>
</evidence>
<organism evidence="18 19">
    <name type="scientific">Oceanipulchritudo coccoides</name>
    <dbReference type="NCBI Taxonomy" id="2706888"/>
    <lineage>
        <taxon>Bacteria</taxon>
        <taxon>Pseudomonadati</taxon>
        <taxon>Verrucomicrobiota</taxon>
        <taxon>Opitutia</taxon>
        <taxon>Puniceicoccales</taxon>
        <taxon>Oceanipulchritudinaceae</taxon>
        <taxon>Oceanipulchritudo</taxon>
    </lineage>
</organism>
<dbReference type="InterPro" id="IPR009006">
    <property type="entry name" value="Ala_racemase/Decarboxylase_C"/>
</dbReference>
<dbReference type="InterPro" id="IPR029066">
    <property type="entry name" value="PLP-binding_barrel"/>
</dbReference>
<keyword evidence="7 12" id="KW-0460">Magnesium</keyword>
<evidence type="ECO:0000256" key="9">
    <source>
        <dbReference type="ARBA" id="ARBA00023066"/>
    </source>
</evidence>
<name>A0A6B2M515_9BACT</name>
<dbReference type="Pfam" id="PF02784">
    <property type="entry name" value="Orn_Arg_deC_N"/>
    <property type="match status" value="1"/>
</dbReference>
<protein>
    <recommendedName>
        <fullName evidence="12">Biosynthetic arginine decarboxylase</fullName>
        <shortName evidence="12">ADC</shortName>
        <ecNumber evidence="12">4.1.1.19</ecNumber>
    </recommendedName>
</protein>
<keyword evidence="19" id="KW-1185">Reference proteome</keyword>
<evidence type="ECO:0000259" key="17">
    <source>
        <dbReference type="Pfam" id="PF17944"/>
    </source>
</evidence>
<evidence type="ECO:0000256" key="7">
    <source>
        <dbReference type="ARBA" id="ARBA00022842"/>
    </source>
</evidence>
<dbReference type="InterPro" id="IPR022644">
    <property type="entry name" value="De-COase2_N"/>
</dbReference>
<evidence type="ECO:0000256" key="5">
    <source>
        <dbReference type="ARBA" id="ARBA00022723"/>
    </source>
</evidence>
<dbReference type="PRINTS" id="PR01179">
    <property type="entry name" value="ODADCRBXLASE"/>
</dbReference>
<dbReference type="InterPro" id="IPR040634">
    <property type="entry name" value="Arg_decarb_HB"/>
</dbReference>
<comment type="caution">
    <text evidence="18">The sequence shown here is derived from an EMBL/GenBank/DDBJ whole genome shotgun (WGS) entry which is preliminary data.</text>
</comment>
<keyword evidence="9 12" id="KW-0745">Spermidine biosynthesis</keyword>
<dbReference type="HAMAP" id="MF_01417">
    <property type="entry name" value="SpeA"/>
    <property type="match status" value="1"/>
</dbReference>
<dbReference type="RefSeq" id="WP_163965127.1">
    <property type="nucleotide sequence ID" value="NZ_JAAGNX010000002.1"/>
</dbReference>
<dbReference type="PANTHER" id="PTHR43295">
    <property type="entry name" value="ARGININE DECARBOXYLASE"/>
    <property type="match status" value="1"/>
</dbReference>
<evidence type="ECO:0000256" key="3">
    <source>
        <dbReference type="ARBA" id="ARBA00002257"/>
    </source>
</evidence>
<evidence type="ECO:0000256" key="8">
    <source>
        <dbReference type="ARBA" id="ARBA00022898"/>
    </source>
</evidence>
<dbReference type="SUPFAM" id="SSF51419">
    <property type="entry name" value="PLP-binding barrel"/>
    <property type="match status" value="1"/>
</dbReference>
<dbReference type="InterPro" id="IPR002985">
    <property type="entry name" value="Arg_decrbxlase"/>
</dbReference>
<dbReference type="Gene3D" id="1.20.58.930">
    <property type="match status" value="1"/>
</dbReference>
<comment type="cofactor">
    <cofactor evidence="2 12">
        <name>Mg(2+)</name>
        <dbReference type="ChEBI" id="CHEBI:18420"/>
    </cofactor>
</comment>
<dbReference type="Gene3D" id="2.40.37.10">
    <property type="entry name" value="Lyase, Ornithine Decarboxylase, Chain A, domain 1"/>
    <property type="match status" value="1"/>
</dbReference>
<dbReference type="GO" id="GO:0008295">
    <property type="term" value="P:spermidine biosynthetic process"/>
    <property type="evidence" value="ECO:0007669"/>
    <property type="project" value="UniProtKB-UniRule"/>
</dbReference>